<keyword evidence="7" id="KW-0812">Transmembrane</keyword>
<feature type="domain" description="BPTI/Kunitz inhibitor" evidence="8">
    <location>
        <begin position="170"/>
        <end position="220"/>
    </location>
</feature>
<comment type="subcellular location">
    <subcellularLocation>
        <location evidence="1">Nematocyst</location>
    </subcellularLocation>
</comment>
<dbReference type="InterPro" id="IPR009030">
    <property type="entry name" value="Growth_fac_rcpt_cys_sf"/>
</dbReference>
<comment type="similarity">
    <text evidence="2">Belongs to the venom Kunitz-type family. Sea anemone type 2 potassium channel toxin subfamily.</text>
</comment>
<feature type="domain" description="BPTI/Kunitz inhibitor" evidence="8">
    <location>
        <begin position="256"/>
        <end position="306"/>
    </location>
</feature>
<dbReference type="InterPro" id="IPR020901">
    <property type="entry name" value="Prtase_inh_Kunz-CS"/>
</dbReference>
<dbReference type="SMART" id="SM00131">
    <property type="entry name" value="KU"/>
    <property type="match status" value="2"/>
</dbReference>
<evidence type="ECO:0000256" key="1">
    <source>
        <dbReference type="ARBA" id="ARBA00004532"/>
    </source>
</evidence>
<evidence type="ECO:0000256" key="2">
    <source>
        <dbReference type="ARBA" id="ARBA00007226"/>
    </source>
</evidence>
<dbReference type="InterPro" id="IPR036880">
    <property type="entry name" value="Kunitz_BPTI_sf"/>
</dbReference>
<dbReference type="Gene3D" id="4.10.40.20">
    <property type="match status" value="1"/>
</dbReference>
<dbReference type="PROSITE" id="PS51323">
    <property type="entry name" value="IGFBP_N_2"/>
    <property type="match status" value="1"/>
</dbReference>
<organism evidence="10 11">
    <name type="scientific">Acropora cervicornis</name>
    <name type="common">Staghorn coral</name>
    <dbReference type="NCBI Taxonomy" id="6130"/>
    <lineage>
        <taxon>Eukaryota</taxon>
        <taxon>Metazoa</taxon>
        <taxon>Cnidaria</taxon>
        <taxon>Anthozoa</taxon>
        <taxon>Hexacorallia</taxon>
        <taxon>Scleractinia</taxon>
        <taxon>Astrocoeniina</taxon>
        <taxon>Acroporidae</taxon>
        <taxon>Acropora</taxon>
    </lineage>
</organism>
<dbReference type="PRINTS" id="PR00759">
    <property type="entry name" value="BASICPTASE"/>
</dbReference>
<dbReference type="GO" id="GO:0004867">
    <property type="term" value="F:serine-type endopeptidase inhibitor activity"/>
    <property type="evidence" value="ECO:0007669"/>
    <property type="project" value="UniProtKB-KW"/>
</dbReference>
<dbReference type="FunFam" id="4.10.410.10:FF:000020">
    <property type="entry name" value="Collagen, type VI, alpha 3"/>
    <property type="match status" value="2"/>
</dbReference>
<dbReference type="SUPFAM" id="SSF57362">
    <property type="entry name" value="BPTI-like"/>
    <property type="match status" value="2"/>
</dbReference>
<dbReference type="PROSITE" id="PS00280">
    <property type="entry name" value="BPTI_KUNITZ_1"/>
    <property type="match status" value="2"/>
</dbReference>
<evidence type="ECO:0000256" key="6">
    <source>
        <dbReference type="ARBA" id="ARBA00023331"/>
    </source>
</evidence>
<dbReference type="EMBL" id="JARQWQ010000021">
    <property type="protein sequence ID" value="KAK2564951.1"/>
    <property type="molecule type" value="Genomic_DNA"/>
</dbReference>
<keyword evidence="4" id="KW-0722">Serine protease inhibitor</keyword>
<dbReference type="InterPro" id="IPR002223">
    <property type="entry name" value="Kunitz_BPTI"/>
</dbReference>
<comment type="caution">
    <text evidence="10">The sequence shown here is derived from an EMBL/GenBank/DDBJ whole genome shotgun (WGS) entry which is preliminary data.</text>
</comment>
<evidence type="ECO:0000259" key="9">
    <source>
        <dbReference type="PROSITE" id="PS51323"/>
    </source>
</evidence>
<dbReference type="GO" id="GO:0005576">
    <property type="term" value="C:extracellular region"/>
    <property type="evidence" value="ECO:0007669"/>
    <property type="project" value="InterPro"/>
</dbReference>
<feature type="domain" description="IGFBP N-terminal" evidence="9">
    <location>
        <begin position="51"/>
        <end position="116"/>
    </location>
</feature>
<keyword evidence="6" id="KW-0166">Nematocyst</keyword>
<keyword evidence="7" id="KW-0472">Membrane</keyword>
<evidence type="ECO:0000256" key="3">
    <source>
        <dbReference type="ARBA" id="ARBA00022690"/>
    </source>
</evidence>
<dbReference type="PANTHER" id="PTHR47247:SF1">
    <property type="entry name" value="KUNITZ-TYPE PROTEASE INHIBITOR 2"/>
    <property type="match status" value="1"/>
</dbReference>
<evidence type="ECO:0000313" key="10">
    <source>
        <dbReference type="EMBL" id="KAK2564951.1"/>
    </source>
</evidence>
<dbReference type="SMART" id="SM00121">
    <property type="entry name" value="IB"/>
    <property type="match status" value="1"/>
</dbReference>
<keyword evidence="7" id="KW-1133">Transmembrane helix</keyword>
<dbReference type="SUPFAM" id="SSF57184">
    <property type="entry name" value="Growth factor receptor domain"/>
    <property type="match status" value="1"/>
</dbReference>
<feature type="transmembrane region" description="Helical" evidence="7">
    <location>
        <begin position="34"/>
        <end position="53"/>
    </location>
</feature>
<proteinExistence type="inferred from homology"/>
<dbReference type="InterPro" id="IPR000867">
    <property type="entry name" value="IGFBP-like"/>
</dbReference>
<evidence type="ECO:0000259" key="8">
    <source>
        <dbReference type="PROSITE" id="PS50279"/>
    </source>
</evidence>
<dbReference type="GO" id="GO:0042151">
    <property type="term" value="C:nematocyst"/>
    <property type="evidence" value="ECO:0007669"/>
    <property type="project" value="UniProtKB-SubCell"/>
</dbReference>
<sequence length="338" mass="37824">MNNQVRRDFVLKRINFTNWRTVFSHHREKQKYKMVTLPLLWVFLGAFSVVSPFTCRFCDRTDCGAPLKCKGSIGYDACGCCPQCAQLEGQKCGGDWGELGFCDPGLRCVHGICSSDCPSGFWCKIQIPGIPDADIPDLAVCVKGKPQVSATTKASTVSTANRQGKLPDECKHPPSGGPCKAAFPRWYYHMVKRKCKEFLYGGCDGNANNFQTEAACKSFCMQQNISSGPVVKHTPTPSIERTKAAESAIITWKDVCNLPKVVGPCRASFPRWYFDAFLRKCIKFAYGGCNGNMNSFRTKAECKIRCMRRRVKTRARAAVLWYGALRRRSSAYMKIYQG</sequence>
<dbReference type="Pfam" id="PF00014">
    <property type="entry name" value="Kunitz_BPTI"/>
    <property type="match status" value="2"/>
</dbReference>
<gene>
    <name evidence="10" type="ORF">P5673_011661</name>
</gene>
<dbReference type="AlphaFoldDB" id="A0AAD9QPX3"/>
<dbReference type="PANTHER" id="PTHR47247">
    <property type="entry name" value="KUNITZ-TYPE PROTEASE INHIBITOR 2"/>
    <property type="match status" value="1"/>
</dbReference>
<keyword evidence="5" id="KW-1015">Disulfide bond</keyword>
<evidence type="ECO:0000256" key="4">
    <source>
        <dbReference type="ARBA" id="ARBA00022900"/>
    </source>
</evidence>
<dbReference type="Gene3D" id="4.10.410.10">
    <property type="entry name" value="Pancreatic trypsin inhibitor Kunitz domain"/>
    <property type="match status" value="2"/>
</dbReference>
<dbReference type="PROSITE" id="PS50279">
    <property type="entry name" value="BPTI_KUNITZ_2"/>
    <property type="match status" value="2"/>
</dbReference>
<accession>A0AAD9QPX3</accession>
<reference evidence="10" key="1">
    <citation type="journal article" date="2023" name="G3 (Bethesda)">
        <title>Whole genome assembly and annotation of the endangered Caribbean coral Acropora cervicornis.</title>
        <authorList>
            <person name="Selwyn J.D."/>
            <person name="Vollmer S.V."/>
        </authorList>
    </citation>
    <scope>NUCLEOTIDE SEQUENCE</scope>
    <source>
        <strain evidence="10">K2</strain>
    </source>
</reference>
<evidence type="ECO:0000256" key="7">
    <source>
        <dbReference type="SAM" id="Phobius"/>
    </source>
</evidence>
<keyword evidence="11" id="KW-1185">Reference proteome</keyword>
<protein>
    <submittedName>
        <fullName evidence="10">Kunitz-type protease inhibitor 2</fullName>
    </submittedName>
</protein>
<evidence type="ECO:0000256" key="5">
    <source>
        <dbReference type="ARBA" id="ARBA00023157"/>
    </source>
</evidence>
<name>A0AAD9QPX3_ACRCE</name>
<dbReference type="CDD" id="cd00109">
    <property type="entry name" value="Kunitz-type"/>
    <property type="match status" value="2"/>
</dbReference>
<dbReference type="Proteomes" id="UP001249851">
    <property type="component" value="Unassembled WGS sequence"/>
</dbReference>
<evidence type="ECO:0000313" key="11">
    <source>
        <dbReference type="Proteomes" id="UP001249851"/>
    </source>
</evidence>
<reference evidence="10" key="2">
    <citation type="journal article" date="2023" name="Science">
        <title>Genomic signatures of disease resistance in endangered staghorn corals.</title>
        <authorList>
            <person name="Vollmer S.V."/>
            <person name="Selwyn J.D."/>
            <person name="Despard B.A."/>
            <person name="Roesel C.L."/>
        </authorList>
    </citation>
    <scope>NUCLEOTIDE SEQUENCE</scope>
    <source>
        <strain evidence="10">K2</strain>
    </source>
</reference>
<keyword evidence="3 10" id="KW-0646">Protease inhibitor</keyword>